<dbReference type="InterPro" id="IPR027417">
    <property type="entry name" value="P-loop_NTPase"/>
</dbReference>
<dbReference type="Pfam" id="PF00270">
    <property type="entry name" value="DEAD"/>
    <property type="match status" value="1"/>
</dbReference>
<dbReference type="PANTHER" id="PTHR47959:SF1">
    <property type="entry name" value="ATP-DEPENDENT RNA HELICASE DBPA"/>
    <property type="match status" value="1"/>
</dbReference>
<keyword evidence="3 7" id="KW-0347">Helicase</keyword>
<sequence>MLKKNKLGLEELKLSKSLHNAMQDAGLAQSREIQVKTISRIVGGQSFVAIAPSESGKTTAYILGTLMRFKYSLDEAPKVLILVKDQERGNQVIELFKTLAKNRGLRITGLFGTGGMENEISELMEGIDVVVATPSRARAVYLKLGLNMNRLQTFIIDDADELIAAGQQLPINELARSAGKCQYLVFTSVLTRKLSEQISSFLEDPTLIEVKEELNRDVALNNIQVFEALNFQTKINLLHYFLKEDSFSNKVVLYVNSRISARNLYKEVQHLNTVIFRPIDFHQQEIEELEIFNEVEELNILIVAHESNPDYTILENLPSIHLEILDRPDVMSSILTLKEVPVNIQLYISDAELIHFKRLENTIGKKFEFLEVPDSLKSISNKSKKSINKNETEDSAFHKKKESNSKTFNYGIGDKRKMNKKKKYG</sequence>
<feature type="compositionally biased region" description="Basic and acidic residues" evidence="5">
    <location>
        <begin position="388"/>
        <end position="397"/>
    </location>
</feature>
<protein>
    <submittedName>
        <fullName evidence="7">DEAD/DEAH box helicase</fullName>
    </submittedName>
</protein>
<comment type="caution">
    <text evidence="7">The sequence shown here is derived from an EMBL/GenBank/DDBJ whole genome shotgun (WGS) entry which is preliminary data.</text>
</comment>
<accession>A0ABU7H2F6</accession>
<feature type="domain" description="Helicase ATP-binding" evidence="6">
    <location>
        <begin position="38"/>
        <end position="208"/>
    </location>
</feature>
<evidence type="ECO:0000313" key="8">
    <source>
        <dbReference type="Proteomes" id="UP001337681"/>
    </source>
</evidence>
<organism evidence="7 8">
    <name type="scientific">Pedobacter flavus</name>
    <dbReference type="NCBI Taxonomy" id="3113906"/>
    <lineage>
        <taxon>Bacteria</taxon>
        <taxon>Pseudomonadati</taxon>
        <taxon>Bacteroidota</taxon>
        <taxon>Sphingobacteriia</taxon>
        <taxon>Sphingobacteriales</taxon>
        <taxon>Sphingobacteriaceae</taxon>
        <taxon>Pedobacter</taxon>
    </lineage>
</organism>
<dbReference type="EMBL" id="JAZDQU010000002">
    <property type="protein sequence ID" value="MEE1885203.1"/>
    <property type="molecule type" value="Genomic_DNA"/>
</dbReference>
<dbReference type="Proteomes" id="UP001337681">
    <property type="component" value="Unassembled WGS sequence"/>
</dbReference>
<evidence type="ECO:0000256" key="5">
    <source>
        <dbReference type="SAM" id="MobiDB-lite"/>
    </source>
</evidence>
<evidence type="ECO:0000256" key="4">
    <source>
        <dbReference type="ARBA" id="ARBA00022840"/>
    </source>
</evidence>
<dbReference type="InterPro" id="IPR050079">
    <property type="entry name" value="DEAD_box_RNA_helicase"/>
</dbReference>
<evidence type="ECO:0000256" key="2">
    <source>
        <dbReference type="ARBA" id="ARBA00022801"/>
    </source>
</evidence>
<evidence type="ECO:0000313" key="7">
    <source>
        <dbReference type="EMBL" id="MEE1885203.1"/>
    </source>
</evidence>
<dbReference type="GO" id="GO:0004386">
    <property type="term" value="F:helicase activity"/>
    <property type="evidence" value="ECO:0007669"/>
    <property type="project" value="UniProtKB-KW"/>
</dbReference>
<feature type="region of interest" description="Disordered" evidence="5">
    <location>
        <begin position="381"/>
        <end position="425"/>
    </location>
</feature>
<gene>
    <name evidence="7" type="ORF">VRU49_07195</name>
</gene>
<keyword evidence="4" id="KW-0067">ATP-binding</keyword>
<keyword evidence="8" id="KW-1185">Reference proteome</keyword>
<dbReference type="RefSeq" id="WP_330146103.1">
    <property type="nucleotide sequence ID" value="NZ_JAZDQU010000002.1"/>
</dbReference>
<dbReference type="PANTHER" id="PTHR47959">
    <property type="entry name" value="ATP-DEPENDENT RNA HELICASE RHLE-RELATED"/>
    <property type="match status" value="1"/>
</dbReference>
<dbReference type="PROSITE" id="PS51192">
    <property type="entry name" value="HELICASE_ATP_BIND_1"/>
    <property type="match status" value="1"/>
</dbReference>
<keyword evidence="1" id="KW-0547">Nucleotide-binding</keyword>
<dbReference type="InterPro" id="IPR014001">
    <property type="entry name" value="Helicase_ATP-bd"/>
</dbReference>
<dbReference type="InterPro" id="IPR011545">
    <property type="entry name" value="DEAD/DEAH_box_helicase_dom"/>
</dbReference>
<reference evidence="7 8" key="1">
    <citation type="submission" date="2024-01" db="EMBL/GenBank/DDBJ databases">
        <title>Pedobacter sp. nov., isolated from oil-contaminated soil.</title>
        <authorList>
            <person name="Le N.T.T."/>
        </authorList>
    </citation>
    <scope>NUCLEOTIDE SEQUENCE [LARGE SCALE GENOMIC DNA]</scope>
    <source>
        <strain evidence="7 8">VNH31</strain>
    </source>
</reference>
<dbReference type="SMART" id="SM00487">
    <property type="entry name" value="DEXDc"/>
    <property type="match status" value="1"/>
</dbReference>
<dbReference type="Gene3D" id="3.40.50.300">
    <property type="entry name" value="P-loop containing nucleotide triphosphate hydrolases"/>
    <property type="match status" value="1"/>
</dbReference>
<proteinExistence type="predicted"/>
<dbReference type="SUPFAM" id="SSF52540">
    <property type="entry name" value="P-loop containing nucleoside triphosphate hydrolases"/>
    <property type="match status" value="1"/>
</dbReference>
<evidence type="ECO:0000256" key="3">
    <source>
        <dbReference type="ARBA" id="ARBA00022806"/>
    </source>
</evidence>
<keyword evidence="2" id="KW-0378">Hydrolase</keyword>
<evidence type="ECO:0000259" key="6">
    <source>
        <dbReference type="PROSITE" id="PS51192"/>
    </source>
</evidence>
<evidence type="ECO:0000256" key="1">
    <source>
        <dbReference type="ARBA" id="ARBA00022741"/>
    </source>
</evidence>
<name>A0ABU7H2F6_9SPHI</name>